<reference evidence="2" key="1">
    <citation type="journal article" date="2019" name="Int. J. Syst. Evol. Microbiol.">
        <title>The Global Catalogue of Microorganisms (GCM) 10K type strain sequencing project: providing services to taxonomists for standard genome sequencing and annotation.</title>
        <authorList>
            <consortium name="The Broad Institute Genomics Platform"/>
            <consortium name="The Broad Institute Genome Sequencing Center for Infectious Disease"/>
            <person name="Wu L."/>
            <person name="Ma J."/>
        </authorList>
    </citation>
    <scope>NUCLEOTIDE SEQUENCE [LARGE SCALE GENOMIC DNA]</scope>
    <source>
        <strain evidence="2">CCUG 51943</strain>
    </source>
</reference>
<evidence type="ECO:0000313" key="1">
    <source>
        <dbReference type="EMBL" id="MFC6146417.1"/>
    </source>
</evidence>
<gene>
    <name evidence="1" type="ORF">ACFPUZ_06310</name>
</gene>
<dbReference type="Proteomes" id="UP001596244">
    <property type="component" value="Unassembled WGS sequence"/>
</dbReference>
<proteinExistence type="predicted"/>
<dbReference type="EMBL" id="JBHSQE010000003">
    <property type="protein sequence ID" value="MFC6146417.1"/>
    <property type="molecule type" value="Genomic_DNA"/>
</dbReference>
<accession>A0ABW1QCA6</accession>
<name>A0ABW1QCA6_9CORY</name>
<protein>
    <submittedName>
        <fullName evidence="1">Uncharacterized protein</fullName>
    </submittedName>
</protein>
<organism evidence="1 2">
    <name type="scientific">Corynebacterium nasicanis</name>
    <dbReference type="NCBI Taxonomy" id="1448267"/>
    <lineage>
        <taxon>Bacteria</taxon>
        <taxon>Bacillati</taxon>
        <taxon>Actinomycetota</taxon>
        <taxon>Actinomycetes</taxon>
        <taxon>Mycobacteriales</taxon>
        <taxon>Corynebacteriaceae</taxon>
        <taxon>Corynebacterium</taxon>
    </lineage>
</organism>
<sequence length="635" mass="70787">MNAYEAVNAHLQLIRLPEDCALAQRWFLRLVADNPRFTALQSAEIAVQLGARWGLDVIRDSNEEDWITRPLPATRREWESDGYRVPREARPLLITAEDGRQVGLFVLFDVDLVREDLVGAVDHDAVRELAPPHAEATDLAQFALHIGERERRAFGQLWQVGAVLEWADVAVDEEVHLGPLGWIDAADDAERCRPRPGLRAADACYCLRIHPDAEGPEIVGLGLSLTAQLVIAWTQGRRAGEQLCGNGEAQVSDLEVGIVTWLVGRRLGFGTHYANVETFRFLENHSVFPAPCDVDWGRIIECVEVMEDLLSGSFHPSLPIPPARRPRTDAVPGLSHDPFAVLGRELALDRASEHGQAGERWLLDFVAQNPRFPMGTALALGWQFYRRWGRNVVADESRLDWIGTVDVRPAEEWALRGSVPRPDASLLVAPGTHGQEVYYLHRDDVLVADRLSALQAEADHGYGAQPFRPGPASAPELQDFAGLVSPRELQMLRNLSRRYVIPVIVTGEEPLTERPSNDRTPPFLLPVEVEEGRNPMQGIIEHLSNWVLAWELGVVQSAPLVGWRYQVATEAECALVAHLATCRLGVDCTRSALVEEALSREEDVPGLIRWEIIFHAADKVENLMRGFPTEQPVRI</sequence>
<comment type="caution">
    <text evidence="1">The sequence shown here is derived from an EMBL/GenBank/DDBJ whole genome shotgun (WGS) entry which is preliminary data.</text>
</comment>
<dbReference type="RefSeq" id="WP_377000922.1">
    <property type="nucleotide sequence ID" value="NZ_JBHSQE010000003.1"/>
</dbReference>
<keyword evidence="2" id="KW-1185">Reference proteome</keyword>
<evidence type="ECO:0000313" key="2">
    <source>
        <dbReference type="Proteomes" id="UP001596244"/>
    </source>
</evidence>